<proteinExistence type="predicted"/>
<dbReference type="Proteomes" id="UP000521943">
    <property type="component" value="Unassembled WGS sequence"/>
</dbReference>
<keyword evidence="1" id="KW-0732">Signal</keyword>
<sequence>MASTVATALVALLVSLLFVVHQRQRSARRPRFPDSRFPEIKWLLWDKCQEEKVWGSRVIPYPRVREPRPNLVL</sequence>
<evidence type="ECO:0000313" key="3">
    <source>
        <dbReference type="EMBL" id="KAF6747139.1"/>
    </source>
</evidence>
<dbReference type="EMBL" id="JACGCI010000084">
    <property type="protein sequence ID" value="KAF6747139.1"/>
    <property type="molecule type" value="Genomic_DNA"/>
</dbReference>
<evidence type="ECO:0000256" key="1">
    <source>
        <dbReference type="SAM" id="SignalP"/>
    </source>
</evidence>
<evidence type="ECO:0000313" key="2">
    <source>
        <dbReference type="EMBL" id="KAF6746120.1"/>
    </source>
</evidence>
<organism evidence="2 4">
    <name type="scientific">Ephemerocybe angulata</name>
    <dbReference type="NCBI Taxonomy" id="980116"/>
    <lineage>
        <taxon>Eukaryota</taxon>
        <taxon>Fungi</taxon>
        <taxon>Dikarya</taxon>
        <taxon>Basidiomycota</taxon>
        <taxon>Agaricomycotina</taxon>
        <taxon>Agaricomycetes</taxon>
        <taxon>Agaricomycetidae</taxon>
        <taxon>Agaricales</taxon>
        <taxon>Agaricineae</taxon>
        <taxon>Psathyrellaceae</taxon>
        <taxon>Ephemerocybe</taxon>
    </lineage>
</organism>
<dbReference type="AlphaFoldDB" id="A0A8H6LX97"/>
<comment type="caution">
    <text evidence="2">The sequence shown here is derived from an EMBL/GenBank/DDBJ whole genome shotgun (WGS) entry which is preliminary data.</text>
</comment>
<evidence type="ECO:0000313" key="4">
    <source>
        <dbReference type="Proteomes" id="UP000521943"/>
    </source>
</evidence>
<feature type="signal peptide" evidence="1">
    <location>
        <begin position="1"/>
        <end position="27"/>
    </location>
</feature>
<dbReference type="EMBL" id="JACGCI010000096">
    <property type="protein sequence ID" value="KAF6746120.1"/>
    <property type="molecule type" value="Genomic_DNA"/>
</dbReference>
<name>A0A8H6LX97_9AGAR</name>
<keyword evidence="4" id="KW-1185">Reference proteome</keyword>
<gene>
    <name evidence="3" type="ORF">DFP72DRAFT_612326</name>
    <name evidence="2" type="ORF">DFP72DRAFT_638782</name>
</gene>
<protein>
    <submittedName>
        <fullName evidence="2">Uncharacterized protein</fullName>
    </submittedName>
</protein>
<reference evidence="2 4" key="1">
    <citation type="submission" date="2020-07" db="EMBL/GenBank/DDBJ databases">
        <title>Comparative genomics of pyrophilous fungi reveals a link between fire events and developmental genes.</title>
        <authorList>
            <consortium name="DOE Joint Genome Institute"/>
            <person name="Steindorff A.S."/>
            <person name="Carver A."/>
            <person name="Calhoun S."/>
            <person name="Stillman K."/>
            <person name="Liu H."/>
            <person name="Lipzen A."/>
            <person name="Pangilinan J."/>
            <person name="Labutti K."/>
            <person name="Bruns T.D."/>
            <person name="Grigoriev I.V."/>
        </authorList>
    </citation>
    <scope>NUCLEOTIDE SEQUENCE [LARGE SCALE GENOMIC DNA]</scope>
    <source>
        <strain evidence="2 4">CBS 144469</strain>
    </source>
</reference>
<accession>A0A8H6LX97</accession>
<feature type="chain" id="PRO_5036266556" evidence="1">
    <location>
        <begin position="28"/>
        <end position="73"/>
    </location>
</feature>